<gene>
    <name evidence="1" type="ORF">PGT21_026076</name>
</gene>
<comment type="caution">
    <text evidence="1">The sequence shown here is derived from an EMBL/GenBank/DDBJ whole genome shotgun (WGS) entry which is preliminary data.</text>
</comment>
<dbReference type="Proteomes" id="UP000324748">
    <property type="component" value="Unassembled WGS sequence"/>
</dbReference>
<accession>A0A5B0NEN8</accession>
<sequence>MSVQKLQHVPNWRQVIWIESMIQQISINQIWFNSNQGQILDLQRKGSIGQIRINMKMRNWNQEKHTWNILNLKQCQRNCIILANFIMN</sequence>
<evidence type="ECO:0000313" key="1">
    <source>
        <dbReference type="EMBL" id="KAA1087223.1"/>
    </source>
</evidence>
<protein>
    <submittedName>
        <fullName evidence="1">Uncharacterized protein</fullName>
    </submittedName>
</protein>
<dbReference type="AlphaFoldDB" id="A0A5B0NEN8"/>
<dbReference type="EMBL" id="VSWC01000105">
    <property type="protein sequence ID" value="KAA1087223.1"/>
    <property type="molecule type" value="Genomic_DNA"/>
</dbReference>
<organism evidence="1 2">
    <name type="scientific">Puccinia graminis f. sp. tritici</name>
    <dbReference type="NCBI Taxonomy" id="56615"/>
    <lineage>
        <taxon>Eukaryota</taxon>
        <taxon>Fungi</taxon>
        <taxon>Dikarya</taxon>
        <taxon>Basidiomycota</taxon>
        <taxon>Pucciniomycotina</taxon>
        <taxon>Pucciniomycetes</taxon>
        <taxon>Pucciniales</taxon>
        <taxon>Pucciniaceae</taxon>
        <taxon>Puccinia</taxon>
    </lineage>
</organism>
<evidence type="ECO:0000313" key="2">
    <source>
        <dbReference type="Proteomes" id="UP000324748"/>
    </source>
</evidence>
<keyword evidence="2" id="KW-1185">Reference proteome</keyword>
<reference evidence="1 2" key="1">
    <citation type="submission" date="2019-05" db="EMBL/GenBank/DDBJ databases">
        <title>Emergence of the Ug99 lineage of the wheat stem rust pathogen through somatic hybridization.</title>
        <authorList>
            <person name="Li F."/>
            <person name="Upadhyaya N.M."/>
            <person name="Sperschneider J."/>
            <person name="Matny O."/>
            <person name="Nguyen-Phuc H."/>
            <person name="Mago R."/>
            <person name="Raley C."/>
            <person name="Miller M.E."/>
            <person name="Silverstein K.A.T."/>
            <person name="Henningsen E."/>
            <person name="Hirsch C.D."/>
            <person name="Visser B."/>
            <person name="Pretorius Z.A."/>
            <person name="Steffenson B.J."/>
            <person name="Schwessinger B."/>
            <person name="Dodds P.N."/>
            <person name="Figueroa M."/>
        </authorList>
    </citation>
    <scope>NUCLEOTIDE SEQUENCE [LARGE SCALE GENOMIC DNA]</scope>
    <source>
        <strain evidence="1">21-0</strain>
    </source>
</reference>
<proteinExistence type="predicted"/>
<name>A0A5B0NEN8_PUCGR</name>